<dbReference type="Proteomes" id="UP000479710">
    <property type="component" value="Unassembled WGS sequence"/>
</dbReference>
<keyword evidence="2" id="KW-1185">Reference proteome</keyword>
<evidence type="ECO:0000313" key="1">
    <source>
        <dbReference type="EMBL" id="KAF0921051.1"/>
    </source>
</evidence>
<gene>
    <name evidence="1" type="ORF">E2562_038401</name>
</gene>
<name>A0A6G1E8R2_9ORYZ</name>
<sequence>MVHSSGKGHDAVHASGFSGDRILPSGRLASWQWNCPLPRLRCAQGLRWMRGSFCRKNRIGARQGSWVASTANHETVL</sequence>
<evidence type="ECO:0000313" key="2">
    <source>
        <dbReference type="Proteomes" id="UP000479710"/>
    </source>
</evidence>
<comment type="caution">
    <text evidence="1">The sequence shown here is derived from an EMBL/GenBank/DDBJ whole genome shotgun (WGS) entry which is preliminary data.</text>
</comment>
<organism evidence="1 2">
    <name type="scientific">Oryza meyeriana var. granulata</name>
    <dbReference type="NCBI Taxonomy" id="110450"/>
    <lineage>
        <taxon>Eukaryota</taxon>
        <taxon>Viridiplantae</taxon>
        <taxon>Streptophyta</taxon>
        <taxon>Embryophyta</taxon>
        <taxon>Tracheophyta</taxon>
        <taxon>Spermatophyta</taxon>
        <taxon>Magnoliopsida</taxon>
        <taxon>Liliopsida</taxon>
        <taxon>Poales</taxon>
        <taxon>Poaceae</taxon>
        <taxon>BOP clade</taxon>
        <taxon>Oryzoideae</taxon>
        <taxon>Oryzeae</taxon>
        <taxon>Oryzinae</taxon>
        <taxon>Oryza</taxon>
        <taxon>Oryza meyeriana</taxon>
    </lineage>
</organism>
<protein>
    <submittedName>
        <fullName evidence="1">Uncharacterized protein</fullName>
    </submittedName>
</protein>
<dbReference type="EMBL" id="SPHZ02000005">
    <property type="protein sequence ID" value="KAF0921051.1"/>
    <property type="molecule type" value="Genomic_DNA"/>
</dbReference>
<proteinExistence type="predicted"/>
<dbReference type="AlphaFoldDB" id="A0A6G1E8R2"/>
<reference evidence="1 2" key="1">
    <citation type="submission" date="2019-11" db="EMBL/GenBank/DDBJ databases">
        <title>Whole genome sequence of Oryza granulata.</title>
        <authorList>
            <person name="Li W."/>
        </authorList>
    </citation>
    <scope>NUCLEOTIDE SEQUENCE [LARGE SCALE GENOMIC DNA]</scope>
    <source>
        <strain evidence="2">cv. Menghai</strain>
        <tissue evidence="1">Leaf</tissue>
    </source>
</reference>
<accession>A0A6G1E8R2</accession>